<dbReference type="HOGENOM" id="CLU_047592_1_0_1"/>
<keyword evidence="4" id="KW-1185">Reference proteome</keyword>
<dbReference type="Pfam" id="PF00651">
    <property type="entry name" value="BTB"/>
    <property type="match status" value="1"/>
</dbReference>
<evidence type="ECO:0000313" key="4">
    <source>
        <dbReference type="Proteomes" id="UP000027456"/>
    </source>
</evidence>
<dbReference type="AlphaFoldDB" id="A0A074RUZ7"/>
<feature type="region of interest" description="Disordered" evidence="1">
    <location>
        <begin position="30"/>
        <end position="53"/>
    </location>
</feature>
<comment type="caution">
    <text evidence="3">The sequence shown here is derived from an EMBL/GenBank/DDBJ whole genome shotgun (WGS) entry which is preliminary data.</text>
</comment>
<dbReference type="InterPro" id="IPR000210">
    <property type="entry name" value="BTB/POZ_dom"/>
</dbReference>
<dbReference type="CDD" id="cd18186">
    <property type="entry name" value="BTB_POZ_ZBTB_KLHL-like"/>
    <property type="match status" value="1"/>
</dbReference>
<dbReference type="EMBL" id="AZST01000507">
    <property type="protein sequence ID" value="KEP48473.1"/>
    <property type="molecule type" value="Genomic_DNA"/>
</dbReference>
<dbReference type="Proteomes" id="UP000027456">
    <property type="component" value="Unassembled WGS sequence"/>
</dbReference>
<dbReference type="SUPFAM" id="SSF54695">
    <property type="entry name" value="POZ domain"/>
    <property type="match status" value="1"/>
</dbReference>
<name>A0A074RUZ7_9AGAM</name>
<feature type="compositionally biased region" description="Polar residues" evidence="1">
    <location>
        <begin position="40"/>
        <end position="49"/>
    </location>
</feature>
<dbReference type="Gene3D" id="3.30.710.10">
    <property type="entry name" value="Potassium Channel Kv1.1, Chain A"/>
    <property type="match status" value="1"/>
</dbReference>
<gene>
    <name evidence="3" type="ORF">V565_123590</name>
</gene>
<dbReference type="InterPro" id="IPR011333">
    <property type="entry name" value="SKP1/BTB/POZ_sf"/>
</dbReference>
<dbReference type="OrthoDB" id="2593747at2759"/>
<organism evidence="3 4">
    <name type="scientific">Rhizoctonia solani 123E</name>
    <dbReference type="NCBI Taxonomy" id="1423351"/>
    <lineage>
        <taxon>Eukaryota</taxon>
        <taxon>Fungi</taxon>
        <taxon>Dikarya</taxon>
        <taxon>Basidiomycota</taxon>
        <taxon>Agaricomycotina</taxon>
        <taxon>Agaricomycetes</taxon>
        <taxon>Cantharellales</taxon>
        <taxon>Ceratobasidiaceae</taxon>
        <taxon>Rhizoctonia</taxon>
    </lineage>
</organism>
<dbReference type="STRING" id="1423351.A0A074RUZ7"/>
<evidence type="ECO:0000256" key="1">
    <source>
        <dbReference type="SAM" id="MobiDB-lite"/>
    </source>
</evidence>
<reference evidence="3 4" key="1">
    <citation type="submission" date="2013-12" db="EMBL/GenBank/DDBJ databases">
        <authorList>
            <person name="Cubeta M."/>
            <person name="Pakala S."/>
            <person name="Fedorova N."/>
            <person name="Thomas E."/>
            <person name="Dean R."/>
            <person name="Jabaji S."/>
            <person name="Neate S."/>
            <person name="Toda T."/>
            <person name="Tavantzis S."/>
            <person name="Vilgalys R."/>
            <person name="Bharathan N."/>
            <person name="Pakala S."/>
            <person name="Losada L.S."/>
            <person name="Zafar N."/>
            <person name="Nierman W."/>
        </authorList>
    </citation>
    <scope>NUCLEOTIDE SEQUENCE [LARGE SCALE GENOMIC DNA]</scope>
    <source>
        <strain evidence="3 4">123E</strain>
    </source>
</reference>
<evidence type="ECO:0000313" key="3">
    <source>
        <dbReference type="EMBL" id="KEP48473.1"/>
    </source>
</evidence>
<accession>A0A074RUZ7</accession>
<dbReference type="PROSITE" id="PS50097">
    <property type="entry name" value="BTB"/>
    <property type="match status" value="1"/>
</dbReference>
<feature type="domain" description="BTB" evidence="2">
    <location>
        <begin position="63"/>
        <end position="137"/>
    </location>
</feature>
<sequence length="304" mass="34223">MLHYIAPWVWLFYDHFLLPSTFPISLTASSPTMKKVPDTSAETSNNRSSEPLERHPEFFFDNTLVAIQVEKTLFNVHKYQLVKSEVFSDMFGVPKPEGDQPEEGSSPENPIELKGVSAADFTALLRVLYASHFSSNPPVPEASLIVPAFRLANMFNFSQLRTFLLPLAEENLDDVDKIVFAREFDIKEWLVPAHVRLCHREAPLNAKEASKLGIDSVLMLWHIREQYRGPAQKSLSVGSYYCNGCSGYSGISPGQICAECKRHNAWVRYDGSGTMAQKNIITGDNLVIEAQVKRWIEDGPSVRD</sequence>
<protein>
    <submittedName>
        <fullName evidence="3">BTB/POZ domain protein</fullName>
    </submittedName>
</protein>
<evidence type="ECO:0000259" key="2">
    <source>
        <dbReference type="PROSITE" id="PS50097"/>
    </source>
</evidence>
<proteinExistence type="predicted"/>